<dbReference type="InParanoid" id="B3S291"/>
<dbReference type="CTD" id="6755414"/>
<dbReference type="EMBL" id="DS985247">
    <property type="protein sequence ID" value="EDV23291.1"/>
    <property type="molecule type" value="Genomic_DNA"/>
</dbReference>
<dbReference type="Proteomes" id="UP000009022">
    <property type="component" value="Unassembled WGS sequence"/>
</dbReference>
<dbReference type="OMA" id="NIFPCAS"/>
<evidence type="ECO:0000256" key="2">
    <source>
        <dbReference type="ARBA" id="ARBA00023242"/>
    </source>
</evidence>
<evidence type="ECO:0000259" key="3">
    <source>
        <dbReference type="Pfam" id="PF04825"/>
    </source>
</evidence>
<organism evidence="4 5">
    <name type="scientific">Trichoplax adhaerens</name>
    <name type="common">Trichoplax reptans</name>
    <dbReference type="NCBI Taxonomy" id="10228"/>
    <lineage>
        <taxon>Eukaryota</taxon>
        <taxon>Metazoa</taxon>
        <taxon>Placozoa</taxon>
        <taxon>Uniplacotomia</taxon>
        <taxon>Trichoplacea</taxon>
        <taxon>Trichoplacidae</taxon>
        <taxon>Trichoplax</taxon>
    </lineage>
</organism>
<dbReference type="eggNOG" id="KOG1213">
    <property type="taxonomic scope" value="Eukaryota"/>
</dbReference>
<dbReference type="KEGG" id="tad:TRIADDRAFT_58420"/>
<accession>B3S291</accession>
<dbReference type="PANTHER" id="PTHR12585:SF69">
    <property type="entry name" value="FI11703P"/>
    <property type="match status" value="1"/>
</dbReference>
<evidence type="ECO:0000313" key="5">
    <source>
        <dbReference type="Proteomes" id="UP000009022"/>
    </source>
</evidence>
<dbReference type="AlphaFoldDB" id="B3S291"/>
<dbReference type="GO" id="GO:0008278">
    <property type="term" value="C:cohesin complex"/>
    <property type="evidence" value="ECO:0007669"/>
    <property type="project" value="InterPro"/>
</dbReference>
<dbReference type="HOGENOM" id="CLU_106119_1_0_1"/>
<feature type="domain" description="Rad21/Rec8-like protein N-terminal" evidence="3">
    <location>
        <begin position="1"/>
        <end position="105"/>
    </location>
</feature>
<dbReference type="InterPro" id="IPR006910">
    <property type="entry name" value="Rad21_Rec8_N"/>
</dbReference>
<comment type="subcellular location">
    <subcellularLocation>
        <location evidence="1">Nucleus</location>
    </subcellularLocation>
</comment>
<keyword evidence="5" id="KW-1185">Reference proteome</keyword>
<dbReference type="STRING" id="10228.B3S291"/>
<keyword evidence="2" id="KW-0539">Nucleus</keyword>
<reference evidence="4 5" key="1">
    <citation type="journal article" date="2008" name="Nature">
        <title>The Trichoplax genome and the nature of placozoans.</title>
        <authorList>
            <person name="Srivastava M."/>
            <person name="Begovic E."/>
            <person name="Chapman J."/>
            <person name="Putnam N.H."/>
            <person name="Hellsten U."/>
            <person name="Kawashima T."/>
            <person name="Kuo A."/>
            <person name="Mitros T."/>
            <person name="Salamov A."/>
            <person name="Carpenter M.L."/>
            <person name="Signorovitch A.Y."/>
            <person name="Moreno M.A."/>
            <person name="Kamm K."/>
            <person name="Grimwood J."/>
            <person name="Schmutz J."/>
            <person name="Shapiro H."/>
            <person name="Grigoriev I.V."/>
            <person name="Buss L.W."/>
            <person name="Schierwater B."/>
            <person name="Dellaporta S.L."/>
            <person name="Rokhsar D.S."/>
        </authorList>
    </citation>
    <scope>NUCLEOTIDE SEQUENCE [LARGE SCALE GENOMIC DNA]</scope>
    <source>
        <strain evidence="4 5">Grell-BS-1999</strain>
    </source>
</reference>
<dbReference type="InterPro" id="IPR039781">
    <property type="entry name" value="Rad21/Rec8-like"/>
</dbReference>
<dbReference type="Pfam" id="PF04825">
    <property type="entry name" value="Rad21_Rec8_N"/>
    <property type="match status" value="1"/>
</dbReference>
<sequence>MFYAHLILSKKGPLAKVWLAAHWDKKLTKAQIYEADVKSSVDSIKSPQVKMALRTSGHLLLGVVRIYSRKAKYLLTDCSDAFVKIKMAFRPGVNVDLPKDSEEAAANAVTLPEVFHDFNLLDGNQRYNSSSLIG</sequence>
<evidence type="ECO:0000313" key="4">
    <source>
        <dbReference type="EMBL" id="EDV23291.1"/>
    </source>
</evidence>
<dbReference type="GO" id="GO:0005634">
    <property type="term" value="C:nucleus"/>
    <property type="evidence" value="ECO:0007669"/>
    <property type="project" value="UniProtKB-SubCell"/>
</dbReference>
<dbReference type="PANTHER" id="PTHR12585">
    <property type="entry name" value="SCC1 / RAD21 FAMILY MEMBER"/>
    <property type="match status" value="1"/>
</dbReference>
<dbReference type="GeneID" id="6755414"/>
<gene>
    <name evidence="4" type="ORF">TRIADDRAFT_58420</name>
</gene>
<proteinExistence type="predicted"/>
<dbReference type="GO" id="GO:0007062">
    <property type="term" value="P:sister chromatid cohesion"/>
    <property type="evidence" value="ECO:0007669"/>
    <property type="project" value="InterPro"/>
</dbReference>
<protein>
    <recommendedName>
        <fullName evidence="3">Rad21/Rec8-like protein N-terminal domain-containing protein</fullName>
    </recommendedName>
</protein>
<dbReference type="PhylomeDB" id="B3S291"/>
<evidence type="ECO:0000256" key="1">
    <source>
        <dbReference type="ARBA" id="ARBA00004123"/>
    </source>
</evidence>
<name>B3S291_TRIAD</name>
<dbReference type="RefSeq" id="XP_002114201.1">
    <property type="nucleotide sequence ID" value="XM_002114165.1"/>
</dbReference>
<dbReference type="OrthoDB" id="10071381at2759"/>